<dbReference type="PANTHER" id="PTHR43000">
    <property type="entry name" value="DTDP-D-GLUCOSE 4,6-DEHYDRATASE-RELATED"/>
    <property type="match status" value="1"/>
</dbReference>
<dbReference type="Proteomes" id="UP000593765">
    <property type="component" value="Chromosome"/>
</dbReference>
<proteinExistence type="inferred from homology"/>
<organism evidence="3 4">
    <name type="scientific">Humisphaera borealis</name>
    <dbReference type="NCBI Taxonomy" id="2807512"/>
    <lineage>
        <taxon>Bacteria</taxon>
        <taxon>Pseudomonadati</taxon>
        <taxon>Planctomycetota</taxon>
        <taxon>Phycisphaerae</taxon>
        <taxon>Tepidisphaerales</taxon>
        <taxon>Tepidisphaeraceae</taxon>
        <taxon>Humisphaera</taxon>
    </lineage>
</organism>
<feature type="domain" description="NAD-dependent epimerase/dehydratase" evidence="2">
    <location>
        <begin position="24"/>
        <end position="259"/>
    </location>
</feature>
<gene>
    <name evidence="3" type="ORF">IPV69_08685</name>
</gene>
<dbReference type="PRINTS" id="PR01713">
    <property type="entry name" value="NUCEPIMERASE"/>
</dbReference>
<dbReference type="SUPFAM" id="SSF51735">
    <property type="entry name" value="NAD(P)-binding Rossmann-fold domains"/>
    <property type="match status" value="1"/>
</dbReference>
<reference evidence="3 4" key="1">
    <citation type="submission" date="2020-10" db="EMBL/GenBank/DDBJ databases">
        <title>Wide distribution of Phycisphaera-like planctomycetes from WD2101 soil group in peatlands and genome analysis of the first cultivated representative.</title>
        <authorList>
            <person name="Dedysh S.N."/>
            <person name="Beletsky A.V."/>
            <person name="Ivanova A."/>
            <person name="Kulichevskaya I.S."/>
            <person name="Suzina N.E."/>
            <person name="Philippov D.A."/>
            <person name="Rakitin A.L."/>
            <person name="Mardanov A.V."/>
            <person name="Ravin N.V."/>
        </authorList>
    </citation>
    <scope>NUCLEOTIDE SEQUENCE [LARGE SCALE GENOMIC DNA]</scope>
    <source>
        <strain evidence="3 4">M1803</strain>
    </source>
</reference>
<keyword evidence="4" id="KW-1185">Reference proteome</keyword>
<dbReference type="KEGG" id="hbs:IPV69_08685"/>
<evidence type="ECO:0000259" key="2">
    <source>
        <dbReference type="Pfam" id="PF01370"/>
    </source>
</evidence>
<dbReference type="InterPro" id="IPR001509">
    <property type="entry name" value="Epimerase_deHydtase"/>
</dbReference>
<dbReference type="InterPro" id="IPR036291">
    <property type="entry name" value="NAD(P)-bd_dom_sf"/>
</dbReference>
<dbReference type="EMBL" id="CP063458">
    <property type="protein sequence ID" value="QOV91414.1"/>
    <property type="molecule type" value="Genomic_DNA"/>
</dbReference>
<sequence length="332" mass="35177">MTSDPPLTDWPALHGDAFRGRKAFVTGGAGFIGSHLCEALFRLGASVVVLDDLTGGNVANLRHLTGVHFIRGSILDTDLLARCIQGSELVFHQAALGSVPASVDRPRRFFDVNVAGTLNVLEAAKLAGAKRVMFAASSSAYGDSEVLPKVETMTPMPKSPYAATKVAGEAMMRAWAGSYGIDTVSLRYFNIFGPRQNANSAYAAVIAAFAKALLSGNNPQIYGDGSQSRDFTYVDNAVHANLLAARALQPLNGETMNIACGVRVTVAELAATMAGMLDRPDLVAVHHPDRAGDVKHSLADLSLARRLLGYSPTVSFEAGLKATAAWYKRDVG</sequence>
<dbReference type="Gene3D" id="3.90.25.10">
    <property type="entry name" value="UDP-galactose 4-epimerase, domain 1"/>
    <property type="match status" value="1"/>
</dbReference>
<dbReference type="RefSeq" id="WP_206294686.1">
    <property type="nucleotide sequence ID" value="NZ_CP063458.1"/>
</dbReference>
<dbReference type="AlphaFoldDB" id="A0A7M2X172"/>
<comment type="similarity">
    <text evidence="1">Belongs to the NAD(P)-dependent epimerase/dehydratase family.</text>
</comment>
<evidence type="ECO:0000313" key="3">
    <source>
        <dbReference type="EMBL" id="QOV91414.1"/>
    </source>
</evidence>
<name>A0A7M2X172_9BACT</name>
<dbReference type="Pfam" id="PF01370">
    <property type="entry name" value="Epimerase"/>
    <property type="match status" value="1"/>
</dbReference>
<dbReference type="PROSITE" id="PS00061">
    <property type="entry name" value="ADH_SHORT"/>
    <property type="match status" value="1"/>
</dbReference>
<dbReference type="Gene3D" id="3.40.50.720">
    <property type="entry name" value="NAD(P)-binding Rossmann-like Domain"/>
    <property type="match status" value="1"/>
</dbReference>
<dbReference type="InterPro" id="IPR020904">
    <property type="entry name" value="Sc_DH/Rdtase_CS"/>
</dbReference>
<evidence type="ECO:0000313" key="4">
    <source>
        <dbReference type="Proteomes" id="UP000593765"/>
    </source>
</evidence>
<accession>A0A7M2X172</accession>
<protein>
    <submittedName>
        <fullName evidence="3">NAD-dependent epimerase/dehydratase family protein</fullName>
    </submittedName>
</protein>
<evidence type="ECO:0000256" key="1">
    <source>
        <dbReference type="ARBA" id="ARBA00007637"/>
    </source>
</evidence>